<dbReference type="InterPro" id="IPR050204">
    <property type="entry name" value="AraC_XylS_family_regulators"/>
</dbReference>
<accession>A0AAE4RAR0</accession>
<evidence type="ECO:0000313" key="7">
    <source>
        <dbReference type="Proteomes" id="UP001187143"/>
    </source>
</evidence>
<feature type="domain" description="HTH araC/xylS-type" evidence="5">
    <location>
        <begin position="248"/>
        <end position="349"/>
    </location>
</feature>
<proteinExistence type="predicted"/>
<dbReference type="PROSITE" id="PS01124">
    <property type="entry name" value="HTH_ARAC_FAMILY_2"/>
    <property type="match status" value="1"/>
</dbReference>
<dbReference type="Pfam" id="PF14525">
    <property type="entry name" value="AraC_binding_2"/>
    <property type="match status" value="1"/>
</dbReference>
<sequence length="356" mass="38745">MTDMSHAKPPESFAFDSSDQEDDEVSVRSTTDASRKRAWAKAKTFDDFAAICCGQSRLKLLTDPDSFSLTQRAGRIGQVGVAELIVGSELAIKQCQLCTCYRVLVPQSGHTIFVRGGVAVKAEPGAAAVLVPEGHTGSQWAAGTRMIALRLNRCVVDDALSDAIGRQVTSQIDFAPVMPIASAATRSWANMLALFTNQLLRPNSLLNQPLVGLPFVDSLVRGFLLATNHPHRQALSHDGESTAPRTIRTAIEIMEHEAHLPLTLSSIAARSQASVRSLQQGFQRYLDTSPMAYLREVRLRRAHQALVESDPSTATVASVASLWGFSNLGRFANAYARRYGEVPSVTLRTARGPKRY</sequence>
<name>A0AAE4RAR0_MYCIT</name>
<dbReference type="PANTHER" id="PTHR46796:SF12">
    <property type="entry name" value="HTH-TYPE DNA-BINDING TRANSCRIPTIONAL ACTIVATOR EUTR"/>
    <property type="match status" value="1"/>
</dbReference>
<dbReference type="GO" id="GO:0043565">
    <property type="term" value="F:sequence-specific DNA binding"/>
    <property type="evidence" value="ECO:0007669"/>
    <property type="project" value="InterPro"/>
</dbReference>
<dbReference type="EMBL" id="JAWLLD010000006">
    <property type="protein sequence ID" value="MDV7012175.1"/>
    <property type="molecule type" value="Genomic_DNA"/>
</dbReference>
<evidence type="ECO:0000313" key="6">
    <source>
        <dbReference type="EMBL" id="MDV7012175.1"/>
    </source>
</evidence>
<protein>
    <submittedName>
        <fullName evidence="6">AraC family transcriptional regulator</fullName>
    </submittedName>
</protein>
<dbReference type="Gene3D" id="1.10.10.60">
    <property type="entry name" value="Homeodomain-like"/>
    <property type="match status" value="1"/>
</dbReference>
<dbReference type="SUPFAM" id="SSF46689">
    <property type="entry name" value="Homeodomain-like"/>
    <property type="match status" value="2"/>
</dbReference>
<dbReference type="SMART" id="SM00342">
    <property type="entry name" value="HTH_ARAC"/>
    <property type="match status" value="1"/>
</dbReference>
<evidence type="ECO:0000256" key="2">
    <source>
        <dbReference type="ARBA" id="ARBA00023125"/>
    </source>
</evidence>
<dbReference type="GO" id="GO:0003700">
    <property type="term" value="F:DNA-binding transcription factor activity"/>
    <property type="evidence" value="ECO:0007669"/>
    <property type="project" value="InterPro"/>
</dbReference>
<keyword evidence="3" id="KW-0804">Transcription</keyword>
<dbReference type="InterPro" id="IPR035418">
    <property type="entry name" value="AraC-bd_2"/>
</dbReference>
<keyword evidence="1" id="KW-0805">Transcription regulation</keyword>
<dbReference type="AlphaFoldDB" id="A0AAE4RAR0"/>
<evidence type="ECO:0000259" key="5">
    <source>
        <dbReference type="PROSITE" id="PS01124"/>
    </source>
</evidence>
<dbReference type="Pfam" id="PF12833">
    <property type="entry name" value="HTH_18"/>
    <property type="match status" value="1"/>
</dbReference>
<dbReference type="Proteomes" id="UP001187143">
    <property type="component" value="Unassembled WGS sequence"/>
</dbReference>
<gene>
    <name evidence="6" type="ORF">R4F53_07695</name>
</gene>
<reference evidence="6" key="1">
    <citation type="submission" date="2023-10" db="EMBL/GenBank/DDBJ databases">
        <title>Characterization and genome sequence of Mycobacterium intracellulare ABSURDO, a novel pathogenic isolate with three colony morphotypes that vary in growth and acid-fastness.</title>
        <authorList>
            <person name="Jude B.A."/>
            <person name="Robinson R.T."/>
        </authorList>
    </citation>
    <scope>NUCLEOTIDE SEQUENCE</scope>
    <source>
        <strain evidence="6">ABSURDO Component B</strain>
    </source>
</reference>
<feature type="region of interest" description="Disordered" evidence="4">
    <location>
        <begin position="1"/>
        <end position="31"/>
    </location>
</feature>
<evidence type="ECO:0000256" key="1">
    <source>
        <dbReference type="ARBA" id="ARBA00023015"/>
    </source>
</evidence>
<organism evidence="6 7">
    <name type="scientific">Mycobacterium intracellulare</name>
    <dbReference type="NCBI Taxonomy" id="1767"/>
    <lineage>
        <taxon>Bacteria</taxon>
        <taxon>Bacillati</taxon>
        <taxon>Actinomycetota</taxon>
        <taxon>Actinomycetes</taxon>
        <taxon>Mycobacteriales</taxon>
        <taxon>Mycobacteriaceae</taxon>
        <taxon>Mycobacterium</taxon>
        <taxon>Mycobacterium avium complex (MAC)</taxon>
    </lineage>
</organism>
<comment type="caution">
    <text evidence="6">The sequence shown here is derived from an EMBL/GenBank/DDBJ whole genome shotgun (WGS) entry which is preliminary data.</text>
</comment>
<keyword evidence="2" id="KW-0238">DNA-binding</keyword>
<dbReference type="RefSeq" id="WP_225325753.1">
    <property type="nucleotide sequence ID" value="NZ_JAEKMV010000056.1"/>
</dbReference>
<dbReference type="PANTHER" id="PTHR46796">
    <property type="entry name" value="HTH-TYPE TRANSCRIPTIONAL ACTIVATOR RHAS-RELATED"/>
    <property type="match status" value="1"/>
</dbReference>
<dbReference type="InterPro" id="IPR018060">
    <property type="entry name" value="HTH_AraC"/>
</dbReference>
<evidence type="ECO:0000256" key="3">
    <source>
        <dbReference type="ARBA" id="ARBA00023163"/>
    </source>
</evidence>
<dbReference type="InterPro" id="IPR009057">
    <property type="entry name" value="Homeodomain-like_sf"/>
</dbReference>
<evidence type="ECO:0000256" key="4">
    <source>
        <dbReference type="SAM" id="MobiDB-lite"/>
    </source>
</evidence>